<dbReference type="PANTHER" id="PTHR30289:SF1">
    <property type="entry name" value="PEBP (PHOSPHATIDYLETHANOLAMINE-BINDING PROTEIN) FAMILY PROTEIN"/>
    <property type="match status" value="1"/>
</dbReference>
<dbReference type="NCBIfam" id="TIGR00481">
    <property type="entry name" value="YbhB/YbcL family Raf kinase inhibitor-like protein"/>
    <property type="match status" value="1"/>
</dbReference>
<dbReference type="Proteomes" id="UP000199181">
    <property type="component" value="Unassembled WGS sequence"/>
</dbReference>
<dbReference type="InterPro" id="IPR005247">
    <property type="entry name" value="YbhB_YbcL/LppC-like"/>
</dbReference>
<evidence type="ECO:0008006" key="3">
    <source>
        <dbReference type="Google" id="ProtNLM"/>
    </source>
</evidence>
<evidence type="ECO:0000313" key="2">
    <source>
        <dbReference type="Proteomes" id="UP000199181"/>
    </source>
</evidence>
<evidence type="ECO:0000313" key="1">
    <source>
        <dbReference type="EMBL" id="SET92134.1"/>
    </source>
</evidence>
<sequence>MNLNHTLRSLVLGMPKMLRGRPGERAGEARLAQHRLGLSRVAPLVVMSPAFVKGGRIPVPYTEDGGGLSPPLRWGAGPEGTRSYVVWMEDPDAPTPEPFVHWLVAGLGAERDGLPEGIPALGTDVAVQGRNSFLREGYIGCAPPRGDLPHRYHVQVLALDRELELEPGFGRQELFRAVRGHVLGFGETVGIYSRPG</sequence>
<keyword evidence="2" id="KW-1185">Reference proteome</keyword>
<name>A0A1I0I865_9BACT</name>
<gene>
    <name evidence="1" type="ORF">SAMN05443639_105327</name>
</gene>
<reference evidence="2" key="1">
    <citation type="submission" date="2016-10" db="EMBL/GenBank/DDBJ databases">
        <authorList>
            <person name="Varghese N."/>
            <person name="Submissions S."/>
        </authorList>
    </citation>
    <scope>NUCLEOTIDE SEQUENCE [LARGE SCALE GENOMIC DNA]</scope>
    <source>
        <strain evidence="2">DSM 16858</strain>
    </source>
</reference>
<accession>A0A1I0I865</accession>
<organism evidence="1 2">
    <name type="scientific">Stigmatella erecta</name>
    <dbReference type="NCBI Taxonomy" id="83460"/>
    <lineage>
        <taxon>Bacteria</taxon>
        <taxon>Pseudomonadati</taxon>
        <taxon>Myxococcota</taxon>
        <taxon>Myxococcia</taxon>
        <taxon>Myxococcales</taxon>
        <taxon>Cystobacterineae</taxon>
        <taxon>Archangiaceae</taxon>
        <taxon>Stigmatella</taxon>
    </lineage>
</organism>
<dbReference type="EMBL" id="FOIJ01000005">
    <property type="protein sequence ID" value="SET92134.1"/>
    <property type="molecule type" value="Genomic_DNA"/>
</dbReference>
<protein>
    <recommendedName>
        <fullName evidence="3">Phospholipid-binding protein, PBP family</fullName>
    </recommendedName>
</protein>
<dbReference type="Gene3D" id="3.90.280.10">
    <property type="entry name" value="PEBP-like"/>
    <property type="match status" value="1"/>
</dbReference>
<proteinExistence type="predicted"/>
<dbReference type="SUPFAM" id="SSF49777">
    <property type="entry name" value="PEBP-like"/>
    <property type="match status" value="1"/>
</dbReference>
<dbReference type="AlphaFoldDB" id="A0A1I0I865"/>
<dbReference type="InterPro" id="IPR036610">
    <property type="entry name" value="PEBP-like_sf"/>
</dbReference>
<dbReference type="PANTHER" id="PTHR30289">
    <property type="entry name" value="UNCHARACTERIZED PROTEIN YBCL-RELATED"/>
    <property type="match status" value="1"/>
</dbReference>
<dbReference type="CDD" id="cd00865">
    <property type="entry name" value="PEBP_bact_arch"/>
    <property type="match status" value="1"/>
</dbReference>
<dbReference type="InterPro" id="IPR008914">
    <property type="entry name" value="PEBP"/>
</dbReference>
<dbReference type="Pfam" id="PF01161">
    <property type="entry name" value="PBP"/>
    <property type="match status" value="1"/>
</dbReference>